<keyword evidence="3" id="KW-0732">Signal</keyword>
<dbReference type="AlphaFoldDB" id="A0A3D9IAE6"/>
<organism evidence="5 6">
    <name type="scientific">Cohnella phaseoli</name>
    <dbReference type="NCBI Taxonomy" id="456490"/>
    <lineage>
        <taxon>Bacteria</taxon>
        <taxon>Bacillati</taxon>
        <taxon>Bacillota</taxon>
        <taxon>Bacilli</taxon>
        <taxon>Bacillales</taxon>
        <taxon>Paenibacillaceae</taxon>
        <taxon>Cohnella</taxon>
    </lineage>
</organism>
<reference evidence="5 6" key="1">
    <citation type="submission" date="2018-07" db="EMBL/GenBank/DDBJ databases">
        <title>Genomic Encyclopedia of Type Strains, Phase III (KMG-III): the genomes of soil and plant-associated and newly described type strains.</title>
        <authorList>
            <person name="Whitman W."/>
        </authorList>
    </citation>
    <scope>NUCLEOTIDE SEQUENCE [LARGE SCALE GENOMIC DNA]</scope>
    <source>
        <strain evidence="5 6">CECT 7287</strain>
    </source>
</reference>
<dbReference type="InterPro" id="IPR050695">
    <property type="entry name" value="N-acetylmuramoyl_amidase_3"/>
</dbReference>
<dbReference type="PANTHER" id="PTHR30404:SF0">
    <property type="entry name" value="N-ACETYLMURAMOYL-L-ALANINE AMIDASE AMIC"/>
    <property type="match status" value="1"/>
</dbReference>
<protein>
    <submittedName>
        <fullName evidence="5">N-acetylmuramoyl-L-alanine amidase</fullName>
    </submittedName>
</protein>
<dbReference type="OrthoDB" id="9806267at2"/>
<gene>
    <name evidence="5" type="ORF">DFP98_133104</name>
</gene>
<dbReference type="Gene3D" id="3.30.457.10">
    <property type="entry name" value="Copper amine oxidase-like, N-terminal domain"/>
    <property type="match status" value="1"/>
</dbReference>
<feature type="domain" description="MurNAc-LAA" evidence="4">
    <location>
        <begin position="379"/>
        <end position="489"/>
    </location>
</feature>
<dbReference type="SUPFAM" id="SSF53187">
    <property type="entry name" value="Zn-dependent exopeptidases"/>
    <property type="match status" value="1"/>
</dbReference>
<dbReference type="CDD" id="cd02696">
    <property type="entry name" value="MurNAc-LAA"/>
    <property type="match status" value="1"/>
</dbReference>
<name>A0A3D9IAE6_9BACL</name>
<dbReference type="Pfam" id="PF01520">
    <property type="entry name" value="Amidase_3"/>
    <property type="match status" value="1"/>
</dbReference>
<comment type="caution">
    <text evidence="5">The sequence shown here is derived from an EMBL/GenBank/DDBJ whole genome shotgun (WGS) entry which is preliminary data.</text>
</comment>
<dbReference type="PANTHER" id="PTHR30404">
    <property type="entry name" value="N-ACETYLMURAMOYL-L-ALANINE AMIDASE"/>
    <property type="match status" value="1"/>
</dbReference>
<dbReference type="Pfam" id="PF07833">
    <property type="entry name" value="Cu_amine_oxidN1"/>
    <property type="match status" value="1"/>
</dbReference>
<dbReference type="Proteomes" id="UP000256977">
    <property type="component" value="Unassembled WGS sequence"/>
</dbReference>
<dbReference type="RefSeq" id="WP_116064503.1">
    <property type="nucleotide sequence ID" value="NZ_QRDZ01000033.1"/>
</dbReference>
<evidence type="ECO:0000256" key="3">
    <source>
        <dbReference type="SAM" id="SignalP"/>
    </source>
</evidence>
<feature type="chain" id="PRO_5017605911" evidence="3">
    <location>
        <begin position="25"/>
        <end position="495"/>
    </location>
</feature>
<feature type="region of interest" description="Disordered" evidence="2">
    <location>
        <begin position="144"/>
        <end position="189"/>
    </location>
</feature>
<dbReference type="SUPFAM" id="SSF55383">
    <property type="entry name" value="Copper amine oxidase, domain N"/>
    <property type="match status" value="1"/>
</dbReference>
<sequence length="495" mass="53563">MKKWLSLLFVVAGMLVLSSGMAHAAKAETPTPKLILDGMELEPKVPPLLLKSTVMVPVRIATENLGYKVDYDNRKKQVTVSNGKKELVMTVDKPTAYLDGTPVEMTKPPLIQSNTTLIPLRFLGESLDVQVFWDNQIKSVFLYSPSKPDPENGSGSKPTDPSDGGLIGVVDPVEGAEGSGNGSSPGTVVPPVVTGTLNEIYYDPGTESVVLKYDGLIVPRDFKLDGPKRIVIDISGGAYSPEFVPAVDLAAANEGNIPIEGHEALRSIRYSMFGTDTKAPRFVLDLNQAWDYELHNDPSAGVLTIALKRPPEDKSLYTVVLDAGHGGSDPGAISITKRSEKDFNLAVVLKVQALLAGEERIKLIMTREGDTYPTLTDRYTLANSLQADIFVSVHANSSTSPKTNGTETYYTRADSKAFAELMHSVFAPSTGLKDNGFKKHSVNLAVTTKTTMPAILLEVGYLSSSIDEPQLWTEELQNRVAEAIATGIKMQLNLQ</sequence>
<evidence type="ECO:0000259" key="4">
    <source>
        <dbReference type="SMART" id="SM00646"/>
    </source>
</evidence>
<dbReference type="GO" id="GO:0008745">
    <property type="term" value="F:N-acetylmuramoyl-L-alanine amidase activity"/>
    <property type="evidence" value="ECO:0007669"/>
    <property type="project" value="InterPro"/>
</dbReference>
<dbReference type="Gene3D" id="2.60.40.3500">
    <property type="match status" value="1"/>
</dbReference>
<dbReference type="SMART" id="SM00646">
    <property type="entry name" value="Ami_3"/>
    <property type="match status" value="1"/>
</dbReference>
<dbReference type="GO" id="GO:0030288">
    <property type="term" value="C:outer membrane-bounded periplasmic space"/>
    <property type="evidence" value="ECO:0007669"/>
    <property type="project" value="TreeGrafter"/>
</dbReference>
<feature type="signal peptide" evidence="3">
    <location>
        <begin position="1"/>
        <end position="24"/>
    </location>
</feature>
<dbReference type="InterPro" id="IPR002508">
    <property type="entry name" value="MurNAc-LAA_cat"/>
</dbReference>
<accession>A0A3D9IAE6</accession>
<dbReference type="InterPro" id="IPR012854">
    <property type="entry name" value="Cu_amine_oxidase-like_N"/>
</dbReference>
<evidence type="ECO:0000256" key="1">
    <source>
        <dbReference type="ARBA" id="ARBA00022801"/>
    </source>
</evidence>
<dbReference type="EMBL" id="QRDZ01000033">
    <property type="protein sequence ID" value="RED58754.1"/>
    <property type="molecule type" value="Genomic_DNA"/>
</dbReference>
<keyword evidence="1" id="KW-0378">Hydrolase</keyword>
<dbReference type="GO" id="GO:0009253">
    <property type="term" value="P:peptidoglycan catabolic process"/>
    <property type="evidence" value="ECO:0007669"/>
    <property type="project" value="InterPro"/>
</dbReference>
<dbReference type="InterPro" id="IPR036582">
    <property type="entry name" value="Mao_N_sf"/>
</dbReference>
<dbReference type="Gene3D" id="3.40.630.40">
    <property type="entry name" value="Zn-dependent exopeptidases"/>
    <property type="match status" value="1"/>
</dbReference>
<evidence type="ECO:0000256" key="2">
    <source>
        <dbReference type="SAM" id="MobiDB-lite"/>
    </source>
</evidence>
<keyword evidence="6" id="KW-1185">Reference proteome</keyword>
<proteinExistence type="predicted"/>
<evidence type="ECO:0000313" key="6">
    <source>
        <dbReference type="Proteomes" id="UP000256977"/>
    </source>
</evidence>
<evidence type="ECO:0000313" key="5">
    <source>
        <dbReference type="EMBL" id="RED58754.1"/>
    </source>
</evidence>